<evidence type="ECO:0000256" key="12">
    <source>
        <dbReference type="SAM" id="MobiDB-lite"/>
    </source>
</evidence>
<dbReference type="PANTHER" id="PTHR12589:SF7">
    <property type="entry name" value="6-PYRUVOYL TETRAHYDROBIOPTERIN SYNTHASE"/>
    <property type="match status" value="1"/>
</dbReference>
<evidence type="ECO:0000256" key="9">
    <source>
        <dbReference type="ARBA" id="ARBA00023239"/>
    </source>
</evidence>
<dbReference type="PANTHER" id="PTHR12589">
    <property type="entry name" value="PYRUVOYL TETRAHYDROBIOPTERIN SYNTHASE"/>
    <property type="match status" value="1"/>
</dbReference>
<dbReference type="Pfam" id="PF01242">
    <property type="entry name" value="PTPS"/>
    <property type="match status" value="1"/>
</dbReference>
<evidence type="ECO:0000256" key="11">
    <source>
        <dbReference type="ARBA" id="ARBA00048807"/>
    </source>
</evidence>
<dbReference type="GO" id="GO:0046872">
    <property type="term" value="F:metal ion binding"/>
    <property type="evidence" value="ECO:0007669"/>
    <property type="project" value="UniProtKB-KW"/>
</dbReference>
<comment type="similarity">
    <text evidence="3">Belongs to the PTPS family. QueD subfamily.</text>
</comment>
<dbReference type="Gene3D" id="3.30.479.10">
    <property type="entry name" value="6-pyruvoyl tetrahydropterin synthase/QueD"/>
    <property type="match status" value="1"/>
</dbReference>
<keyword evidence="8" id="KW-0862">Zinc</keyword>
<proteinExistence type="inferred from homology"/>
<organism evidence="13 14">
    <name type="scientific">Mycobacterium ulcerans (strain Agy99)</name>
    <dbReference type="NCBI Taxonomy" id="362242"/>
    <lineage>
        <taxon>Bacteria</taxon>
        <taxon>Bacillati</taxon>
        <taxon>Actinomycetota</taxon>
        <taxon>Actinomycetes</taxon>
        <taxon>Mycobacteriales</taxon>
        <taxon>Mycobacteriaceae</taxon>
        <taxon>Mycobacterium</taxon>
        <taxon>Mycobacterium ulcerans group</taxon>
    </lineage>
</organism>
<accession>A0PNB2</accession>
<dbReference type="HOGENOM" id="CLU_111016_6_1_11"/>
<reference evidence="13 14" key="1">
    <citation type="journal article" date="2007" name="Genome Res.">
        <title>Reductive evolution and niche adaptation inferred from the genome of Mycobacterium ulcerans, the causative agent of Buruli ulcer.</title>
        <authorList>
            <person name="Stinear T.P."/>
            <person name="Seemann T."/>
            <person name="Pidot S."/>
            <person name="Frigui W."/>
            <person name="Reysset G."/>
            <person name="Garnier T."/>
            <person name="Meurice G."/>
            <person name="Simon D."/>
            <person name="Bouchier C."/>
            <person name="Ma L."/>
            <person name="Tichit M."/>
            <person name="Porter J.L."/>
            <person name="Ryan J."/>
            <person name="Johnson P.D."/>
            <person name="Davies J.K."/>
            <person name="Jenkin G.A."/>
            <person name="Small P.L."/>
            <person name="Jones L.M."/>
            <person name="Tekaia F."/>
            <person name="Laval F."/>
            <person name="Daffe M."/>
            <person name="Parkhill J."/>
            <person name="Cole S.T."/>
        </authorList>
    </citation>
    <scope>NUCLEOTIDE SEQUENCE [LARGE SCALE GENOMIC DNA]</scope>
    <source>
        <strain evidence="13 14">Agy99</strain>
    </source>
</reference>
<dbReference type="SUPFAM" id="SSF55620">
    <property type="entry name" value="Tetrahydrobiopterin biosynthesis enzymes-like"/>
    <property type="match status" value="1"/>
</dbReference>
<dbReference type="KEGG" id="mul:MUL_1264"/>
<evidence type="ECO:0000256" key="1">
    <source>
        <dbReference type="ARBA" id="ARBA00001947"/>
    </source>
</evidence>
<evidence type="ECO:0000256" key="2">
    <source>
        <dbReference type="ARBA" id="ARBA00005061"/>
    </source>
</evidence>
<dbReference type="NCBIfam" id="TIGR03367">
    <property type="entry name" value="queuosine_QueD"/>
    <property type="match status" value="1"/>
</dbReference>
<keyword evidence="9" id="KW-0456">Lyase</keyword>
<protein>
    <recommendedName>
        <fullName evidence="5">6-carboxy-5,6,7,8-tetrahydropterin synthase</fullName>
        <ecNumber evidence="4">4.1.2.50</ecNumber>
    </recommendedName>
    <alternativeName>
        <fullName evidence="10">Queuosine biosynthesis protein QueD</fullName>
    </alternativeName>
</protein>
<comment type="cofactor">
    <cofactor evidence="1">
        <name>Zn(2+)</name>
        <dbReference type="ChEBI" id="CHEBI:29105"/>
    </cofactor>
</comment>
<dbReference type="UniPathway" id="UPA00391"/>
<evidence type="ECO:0000256" key="3">
    <source>
        <dbReference type="ARBA" id="ARBA00008900"/>
    </source>
</evidence>
<evidence type="ECO:0000256" key="4">
    <source>
        <dbReference type="ARBA" id="ARBA00012982"/>
    </source>
</evidence>
<gene>
    <name evidence="13" type="ordered locus">MUL_1264</name>
</gene>
<dbReference type="GO" id="GO:0008616">
    <property type="term" value="P:tRNA queuosine(34) biosynthetic process"/>
    <property type="evidence" value="ECO:0007669"/>
    <property type="project" value="UniProtKB-KW"/>
</dbReference>
<dbReference type="Proteomes" id="UP000000765">
    <property type="component" value="Chromosome"/>
</dbReference>
<evidence type="ECO:0000256" key="7">
    <source>
        <dbReference type="ARBA" id="ARBA00022785"/>
    </source>
</evidence>
<evidence type="ECO:0000256" key="6">
    <source>
        <dbReference type="ARBA" id="ARBA00022723"/>
    </source>
</evidence>
<keyword evidence="7" id="KW-0671">Queuosine biosynthesis</keyword>
<comment type="pathway">
    <text evidence="2">Purine metabolism; 7-cyano-7-deazaguanine biosynthesis.</text>
</comment>
<dbReference type="FunFam" id="3.30.479.10:FF:000001">
    <property type="entry name" value="6-carboxy-5,6,7,8-tetrahydropterin synthase"/>
    <property type="match status" value="1"/>
</dbReference>
<evidence type="ECO:0000313" key="13">
    <source>
        <dbReference type="EMBL" id="ABL03831.1"/>
    </source>
</evidence>
<evidence type="ECO:0000313" key="14">
    <source>
        <dbReference type="Proteomes" id="UP000000765"/>
    </source>
</evidence>
<evidence type="ECO:0000256" key="5">
    <source>
        <dbReference type="ARBA" id="ARBA00018141"/>
    </source>
</evidence>
<dbReference type="EC" id="4.1.2.50" evidence="4"/>
<keyword evidence="6" id="KW-0479">Metal-binding</keyword>
<evidence type="ECO:0000256" key="8">
    <source>
        <dbReference type="ARBA" id="ARBA00022833"/>
    </source>
</evidence>
<dbReference type="AlphaFoldDB" id="A0PNB2"/>
<feature type="region of interest" description="Disordered" evidence="12">
    <location>
        <begin position="130"/>
        <end position="160"/>
    </location>
</feature>
<dbReference type="InterPro" id="IPR007115">
    <property type="entry name" value="6-PTP_synth/QueD"/>
</dbReference>
<comment type="catalytic activity">
    <reaction evidence="11">
        <text>7,8-dihydroneopterin 3'-triphosphate + H2O = 6-carboxy-5,6,7,8-tetrahydropterin + triphosphate + acetaldehyde + 2 H(+)</text>
        <dbReference type="Rhea" id="RHEA:27966"/>
        <dbReference type="ChEBI" id="CHEBI:15343"/>
        <dbReference type="ChEBI" id="CHEBI:15377"/>
        <dbReference type="ChEBI" id="CHEBI:15378"/>
        <dbReference type="ChEBI" id="CHEBI:18036"/>
        <dbReference type="ChEBI" id="CHEBI:58462"/>
        <dbReference type="ChEBI" id="CHEBI:61032"/>
        <dbReference type="EC" id="4.1.2.50"/>
    </reaction>
</comment>
<dbReference type="InterPro" id="IPR038418">
    <property type="entry name" value="6-PTP_synth/QueD_sf"/>
</dbReference>
<dbReference type="EMBL" id="CP000325">
    <property type="protein sequence ID" value="ABL03831.1"/>
    <property type="molecule type" value="Genomic_DNA"/>
</dbReference>
<dbReference type="GO" id="GO:0070497">
    <property type="term" value="F:6-carboxytetrahydropterin synthase activity"/>
    <property type="evidence" value="ECO:0007669"/>
    <property type="project" value="UniProtKB-EC"/>
</dbReference>
<dbReference type="eggNOG" id="COG0720">
    <property type="taxonomic scope" value="Bacteria"/>
</dbReference>
<name>A0PNB2_MYCUA</name>
<sequence>MMDTAEIYCEFTFESAHRLPNVPAGHKCGRLHGHSYRARTYVEGPVDPRAGWIVDFGKIKDACKPVIARLDHYYLNEIDGLENPTSEQLSMWIWRELATLLPMMMSAVSVSETCSSGCMYRGPRVSASESDVEYPSMRRRPEAAGEQVGVSGLRQPICSR</sequence>
<evidence type="ECO:0000256" key="10">
    <source>
        <dbReference type="ARBA" id="ARBA00031449"/>
    </source>
</evidence>